<feature type="transmembrane region" description="Helical" evidence="1">
    <location>
        <begin position="73"/>
        <end position="94"/>
    </location>
</feature>
<dbReference type="GO" id="GO:0006629">
    <property type="term" value="P:lipid metabolic process"/>
    <property type="evidence" value="ECO:0007669"/>
    <property type="project" value="InterPro"/>
</dbReference>
<dbReference type="InterPro" id="IPR030395">
    <property type="entry name" value="GP_PDE_dom"/>
</dbReference>
<dbReference type="AlphaFoldDB" id="A0A7X6N291"/>
<comment type="caution">
    <text evidence="3">The sequence shown here is derived from an EMBL/GenBank/DDBJ whole genome shotgun (WGS) entry which is preliminary data.</text>
</comment>
<feature type="domain" description="GP-PDE" evidence="2">
    <location>
        <begin position="315"/>
        <end position="545"/>
    </location>
</feature>
<evidence type="ECO:0000313" key="3">
    <source>
        <dbReference type="EMBL" id="NKZ23367.1"/>
    </source>
</evidence>
<dbReference type="SUPFAM" id="SSF51695">
    <property type="entry name" value="PLC-like phosphodiesterases"/>
    <property type="match status" value="1"/>
</dbReference>
<feature type="transmembrane region" description="Helical" evidence="1">
    <location>
        <begin position="283"/>
        <end position="301"/>
    </location>
</feature>
<dbReference type="GO" id="GO:0008081">
    <property type="term" value="F:phosphoric diester hydrolase activity"/>
    <property type="evidence" value="ECO:0007669"/>
    <property type="project" value="InterPro"/>
</dbReference>
<dbReference type="InterPro" id="IPR017946">
    <property type="entry name" value="PLC-like_Pdiesterase_TIM-brl"/>
</dbReference>
<dbReference type="Pfam" id="PF03009">
    <property type="entry name" value="GDPD"/>
    <property type="match status" value="1"/>
</dbReference>
<reference evidence="3 4" key="1">
    <citation type="submission" date="2020-04" db="EMBL/GenBank/DDBJ databases">
        <title>MicrobeNet Type strains.</title>
        <authorList>
            <person name="Nicholson A.C."/>
        </authorList>
    </citation>
    <scope>NUCLEOTIDE SEQUENCE [LARGE SCALE GENOMIC DNA]</scope>
    <source>
        <strain evidence="3 4">CCUG 61472</strain>
    </source>
</reference>
<keyword evidence="1" id="KW-1133">Transmembrane helix</keyword>
<evidence type="ECO:0000256" key="1">
    <source>
        <dbReference type="SAM" id="Phobius"/>
    </source>
</evidence>
<accession>A0A7X6N291</accession>
<dbReference type="RefSeq" id="WP_168721165.1">
    <property type="nucleotide sequence ID" value="NZ_JAAXPN010000001.1"/>
</dbReference>
<organism evidence="3 4">
    <name type="scientific">Periweissella fabalis</name>
    <dbReference type="NCBI Taxonomy" id="1070421"/>
    <lineage>
        <taxon>Bacteria</taxon>
        <taxon>Bacillati</taxon>
        <taxon>Bacillota</taxon>
        <taxon>Bacilli</taxon>
        <taxon>Lactobacillales</taxon>
        <taxon>Lactobacillaceae</taxon>
        <taxon>Periweissella</taxon>
    </lineage>
</organism>
<dbReference type="PANTHER" id="PTHR46211">
    <property type="entry name" value="GLYCEROPHOSPHORYL DIESTER PHOSPHODIESTERASE"/>
    <property type="match status" value="1"/>
</dbReference>
<gene>
    <name evidence="3" type="ORF">HF964_00865</name>
</gene>
<dbReference type="PROSITE" id="PS51704">
    <property type="entry name" value="GP_PDE"/>
    <property type="match status" value="1"/>
</dbReference>
<name>A0A7X6N291_9LACO</name>
<feature type="transmembrane region" description="Helical" evidence="1">
    <location>
        <begin position="152"/>
        <end position="170"/>
    </location>
</feature>
<proteinExistence type="predicted"/>
<dbReference type="InterPro" id="IPR018476">
    <property type="entry name" value="GlyceroP-diester-Pdiesterase_M"/>
</dbReference>
<dbReference type="Pfam" id="PF10110">
    <property type="entry name" value="GPDPase_memb"/>
    <property type="match status" value="1"/>
</dbReference>
<evidence type="ECO:0000259" key="2">
    <source>
        <dbReference type="PROSITE" id="PS51704"/>
    </source>
</evidence>
<feature type="transmembrane region" description="Helical" evidence="1">
    <location>
        <begin position="106"/>
        <end position="132"/>
    </location>
</feature>
<feature type="transmembrane region" description="Helical" evidence="1">
    <location>
        <begin position="12"/>
        <end position="33"/>
    </location>
</feature>
<keyword evidence="4" id="KW-1185">Reference proteome</keyword>
<protein>
    <submittedName>
        <fullName evidence="3">Glycerophosphodiester phosphodiesterase</fullName>
    </submittedName>
</protein>
<dbReference type="Gene3D" id="3.20.20.190">
    <property type="entry name" value="Phosphatidylinositol (PI) phosphodiesterase"/>
    <property type="match status" value="1"/>
</dbReference>
<evidence type="ECO:0000313" key="4">
    <source>
        <dbReference type="Proteomes" id="UP000549765"/>
    </source>
</evidence>
<feature type="transmembrane region" description="Helical" evidence="1">
    <location>
        <begin position="201"/>
        <end position="223"/>
    </location>
</feature>
<keyword evidence="1" id="KW-0812">Transmembrane</keyword>
<dbReference type="EMBL" id="JAAXPN010000001">
    <property type="protein sequence ID" value="NKZ23367.1"/>
    <property type="molecule type" value="Genomic_DNA"/>
</dbReference>
<dbReference type="PANTHER" id="PTHR46211:SF8">
    <property type="entry name" value="PHOSPHODIESTERASE"/>
    <property type="match status" value="1"/>
</dbReference>
<keyword evidence="1" id="KW-0472">Membrane</keyword>
<sequence length="569" mass="64106">MRRINTITPRENQTGPAFFIITPLVLLAFNWLWTQIFTFANHQFPNTANIPSTTIQALVGFILSHLDQFGGALVIYLITFWFFSLLIQIIIKWLSNTSAITLRLHLFSPTILGLLLLDAIAFVPMTMLGYRLPLANLIKLPDFISQVLLEKSALGLAVTGGLLVYILVLIKLGQVIPNIMAGQSFRQACKNSWHNVTWHQVLRFIGSVIANLVVLAILAALLYGVQKLVEITAIPLARHSANVLMVIFTAAIYALTTWFIWQINRHILNPNRLSFNLRQHLGLGNRLLASLVLLGCGAVAVTTENSWFPTVTRQPIVISHRGVDGDNGLPNSLESLKNTIKSAHPDYIETDVQLTKDNKFIILHDTNLKVLTGVNNTPAELTLKQITNLTMHIDGEKAKVPSLHEYLDYATKHHQPLLIELKTSMVANKKTLTAFLKEFGPELTKNHAILHSLNKNLVQNVKENDNKIKIGFILPYNTDTLPKGKNAFYTVEYSTLTPQLVRDIHAQKKQVYAWTANDRPSMYWLSVMNVDAIITDYPSRLQSILKEQQSHPHYGVALLRYFFTIQHTL</sequence>
<dbReference type="Proteomes" id="UP000549765">
    <property type="component" value="Unassembled WGS sequence"/>
</dbReference>
<feature type="transmembrane region" description="Helical" evidence="1">
    <location>
        <begin position="243"/>
        <end position="263"/>
    </location>
</feature>
<dbReference type="CDD" id="cd08579">
    <property type="entry name" value="GDPD_memb_like"/>
    <property type="match status" value="1"/>
</dbReference>